<evidence type="ECO:0000256" key="1">
    <source>
        <dbReference type="SAM" id="Phobius"/>
    </source>
</evidence>
<protein>
    <submittedName>
        <fullName evidence="3">Nuclease (SNase-like)</fullName>
    </submittedName>
</protein>
<dbReference type="SUPFAM" id="SSF50199">
    <property type="entry name" value="Staphylococcal nuclease"/>
    <property type="match status" value="1"/>
</dbReference>
<dbReference type="HOGENOM" id="CLU_1359218_0_0_5"/>
<keyword evidence="1" id="KW-0472">Membrane</keyword>
<dbReference type="KEGG" id="nha:Nham_3090"/>
<keyword evidence="4" id="KW-1185">Reference proteome</keyword>
<proteinExistence type="predicted"/>
<sequence>MLTVGPANAAKLDAMSKPFIFARERHFLGITERRWQWIGRRTLIAAGLIAWGFAAYQFGAQRGMALVSSTWDSLRLNILGTSAPIKVDAIRSMPACFGPVRFNCVVDGDTAWVDSEKIRISGIDAPEIDGKCPYERVLAQRAKSRLSELLSAEPFSVSRSGTDRYGRTLATVYLRDRGDVGLVLVRDGLARVWSGRRMPWC</sequence>
<feature type="domain" description="TNase-like" evidence="2">
    <location>
        <begin position="105"/>
        <end position="192"/>
    </location>
</feature>
<accession>Q1QIX0</accession>
<dbReference type="STRING" id="323097.Nham_3090"/>
<dbReference type="InterPro" id="IPR035437">
    <property type="entry name" value="SNase_OB-fold_sf"/>
</dbReference>
<name>Q1QIX0_NITHX</name>
<evidence type="ECO:0000313" key="3">
    <source>
        <dbReference type="EMBL" id="ABE63827.1"/>
    </source>
</evidence>
<dbReference type="PROSITE" id="PS50830">
    <property type="entry name" value="TNASE_3"/>
    <property type="match status" value="1"/>
</dbReference>
<dbReference type="Pfam" id="PF00565">
    <property type="entry name" value="SNase"/>
    <property type="match status" value="1"/>
</dbReference>
<reference evidence="3 4" key="1">
    <citation type="submission" date="2006-03" db="EMBL/GenBank/DDBJ databases">
        <title>Complete sequence of chromosome of Nitrobacter hamburgensis X14.</title>
        <authorList>
            <consortium name="US DOE Joint Genome Institute"/>
            <person name="Copeland A."/>
            <person name="Lucas S."/>
            <person name="Lapidus A."/>
            <person name="Barry K."/>
            <person name="Detter J.C."/>
            <person name="Glavina del Rio T."/>
            <person name="Hammon N."/>
            <person name="Israni S."/>
            <person name="Dalin E."/>
            <person name="Tice H."/>
            <person name="Pitluck S."/>
            <person name="Chain P."/>
            <person name="Malfatti S."/>
            <person name="Shin M."/>
            <person name="Vergez L."/>
            <person name="Schmutz J."/>
            <person name="Larimer F."/>
            <person name="Land M."/>
            <person name="Hauser L."/>
            <person name="Kyrpides N."/>
            <person name="Ivanova N."/>
            <person name="Ward B."/>
            <person name="Arp D."/>
            <person name="Klotz M."/>
            <person name="Stein L."/>
            <person name="O'Mullan G."/>
            <person name="Starkenburg S."/>
            <person name="Sayavedra L."/>
            <person name="Poret-Peterson A.T."/>
            <person name="Gentry M.E."/>
            <person name="Bruce D."/>
            <person name="Richardson P."/>
        </authorList>
    </citation>
    <scope>NUCLEOTIDE SEQUENCE [LARGE SCALE GENOMIC DNA]</scope>
    <source>
        <strain evidence="4">DSM 10229 / NCIMB 13809 / X14</strain>
    </source>
</reference>
<dbReference type="eggNOG" id="COG1525">
    <property type="taxonomic scope" value="Bacteria"/>
</dbReference>
<dbReference type="EMBL" id="CP000319">
    <property type="protein sequence ID" value="ABE63827.1"/>
    <property type="molecule type" value="Genomic_DNA"/>
</dbReference>
<organism evidence="3 4">
    <name type="scientific">Nitrobacter hamburgensis (strain DSM 10229 / NCIMB 13809 / X14)</name>
    <dbReference type="NCBI Taxonomy" id="323097"/>
    <lineage>
        <taxon>Bacteria</taxon>
        <taxon>Pseudomonadati</taxon>
        <taxon>Pseudomonadota</taxon>
        <taxon>Alphaproteobacteria</taxon>
        <taxon>Hyphomicrobiales</taxon>
        <taxon>Nitrobacteraceae</taxon>
        <taxon>Nitrobacter</taxon>
    </lineage>
</organism>
<dbReference type="AlphaFoldDB" id="Q1QIX0"/>
<evidence type="ECO:0000313" key="4">
    <source>
        <dbReference type="Proteomes" id="UP000001953"/>
    </source>
</evidence>
<dbReference type="Proteomes" id="UP000001953">
    <property type="component" value="Chromosome"/>
</dbReference>
<dbReference type="InterPro" id="IPR002071">
    <property type="entry name" value="Thermonucl_AS"/>
</dbReference>
<dbReference type="PROSITE" id="PS01284">
    <property type="entry name" value="TNASE_2"/>
    <property type="match status" value="1"/>
</dbReference>
<feature type="transmembrane region" description="Helical" evidence="1">
    <location>
        <begin position="42"/>
        <end position="59"/>
    </location>
</feature>
<gene>
    <name evidence="3" type="ordered locus">Nham_3090</name>
</gene>
<keyword evidence="1" id="KW-1133">Transmembrane helix</keyword>
<dbReference type="InterPro" id="IPR016071">
    <property type="entry name" value="Staphylococal_nuclease_OB-fold"/>
</dbReference>
<dbReference type="GO" id="GO:0004518">
    <property type="term" value="F:nuclease activity"/>
    <property type="evidence" value="ECO:0007669"/>
    <property type="project" value="InterPro"/>
</dbReference>
<evidence type="ECO:0000259" key="2">
    <source>
        <dbReference type="PROSITE" id="PS50830"/>
    </source>
</evidence>
<dbReference type="SMART" id="SM00318">
    <property type="entry name" value="SNc"/>
    <property type="match status" value="1"/>
</dbReference>
<dbReference type="GO" id="GO:0003676">
    <property type="term" value="F:nucleic acid binding"/>
    <property type="evidence" value="ECO:0007669"/>
    <property type="project" value="InterPro"/>
</dbReference>
<dbReference type="Gene3D" id="2.40.50.90">
    <property type="match status" value="1"/>
</dbReference>
<keyword evidence="1" id="KW-0812">Transmembrane</keyword>